<comment type="caution">
    <text evidence="1">The sequence shown here is derived from an EMBL/GenBank/DDBJ whole genome shotgun (WGS) entry which is preliminary data.</text>
</comment>
<dbReference type="Proteomes" id="UP000488506">
    <property type="component" value="Unassembled WGS sequence"/>
</dbReference>
<evidence type="ECO:0000313" key="2">
    <source>
        <dbReference type="Proteomes" id="UP000488506"/>
    </source>
</evidence>
<dbReference type="EMBL" id="WPAF01000028">
    <property type="protein sequence ID" value="KAF0133356.1"/>
    <property type="molecule type" value="Genomic_DNA"/>
</dbReference>
<reference evidence="1 2" key="1">
    <citation type="submission" date="2019-12" db="EMBL/GenBank/DDBJ databases">
        <authorList>
            <person name="Wolfe R."/>
            <person name="Danczak R."/>
            <person name="Wilkins M."/>
        </authorList>
    </citation>
    <scope>NUCLEOTIDE SEQUENCE [LARGE SCALE GENOMIC DNA]</scope>
    <source>
        <strain evidence="1">X2_MaxBin.013</strain>
    </source>
</reference>
<feature type="non-terminal residue" evidence="1">
    <location>
        <position position="1"/>
    </location>
</feature>
<organism evidence="1 2">
    <name type="scientific">Candidatus Saganbacteria bacterium</name>
    <dbReference type="NCBI Taxonomy" id="2575572"/>
    <lineage>
        <taxon>Bacteria</taxon>
        <taxon>Bacillati</taxon>
        <taxon>Saganbacteria</taxon>
    </lineage>
</organism>
<dbReference type="AlphaFoldDB" id="A0A833L025"/>
<sequence>MLSYAREINDNLSLGVTGKYLTTDMTNILKGQGYGYSVTPGILIKFSPKTITQGPNGHPNPSPSLSIGCKIDELINQQSWGTGTVEKVPPKLRLGFAYKMLNPGLFALDISQILRNGYAAEVAAGYEWSRQGLSVRVGYSEGITAGAGFETGHTKVDYAYTSQPSLSKENVHRISLTGKW</sequence>
<evidence type="ECO:0000313" key="1">
    <source>
        <dbReference type="EMBL" id="KAF0133356.1"/>
    </source>
</evidence>
<gene>
    <name evidence="1" type="ORF">FD145_1317</name>
</gene>
<dbReference type="Gene3D" id="2.40.160.60">
    <property type="entry name" value="Outer membrane protein transport protein (OMPP1/FadL/TodX)"/>
    <property type="match status" value="1"/>
</dbReference>
<proteinExistence type="predicted"/>
<evidence type="ECO:0008006" key="3">
    <source>
        <dbReference type="Google" id="ProtNLM"/>
    </source>
</evidence>
<name>A0A833L025_UNCSA</name>
<accession>A0A833L025</accession>
<protein>
    <recommendedName>
        <fullName evidence="3">PorV/PorQ family protein</fullName>
    </recommendedName>
</protein>